<dbReference type="GO" id="GO:0016787">
    <property type="term" value="F:hydrolase activity"/>
    <property type="evidence" value="ECO:0007669"/>
    <property type="project" value="UniProtKB-KW"/>
</dbReference>
<feature type="region of interest" description="Disordered" evidence="5">
    <location>
        <begin position="217"/>
        <end position="237"/>
    </location>
</feature>
<accession>A0A6A2W0A3</accession>
<evidence type="ECO:0000256" key="2">
    <source>
        <dbReference type="ARBA" id="ARBA00022801"/>
    </source>
</evidence>
<dbReference type="FunFam" id="3.40.50.300:FF:002125">
    <property type="entry name" value="ATP-dependent helicase HrpB"/>
    <property type="match status" value="1"/>
</dbReference>
<protein>
    <submittedName>
        <fullName evidence="8">ATP-dependent helicase</fullName>
    </submittedName>
</protein>
<feature type="domain" description="Helicase C-terminal" evidence="7">
    <location>
        <begin position="244"/>
        <end position="421"/>
    </location>
</feature>
<dbReference type="CDD" id="cd18791">
    <property type="entry name" value="SF2_C_RHA"/>
    <property type="match status" value="1"/>
</dbReference>
<dbReference type="NCBIfam" id="TIGR01967">
    <property type="entry name" value="DEAH_box_HrpA"/>
    <property type="match status" value="1"/>
</dbReference>
<dbReference type="InterPro" id="IPR027417">
    <property type="entry name" value="P-loop_NTPase"/>
</dbReference>
<dbReference type="GO" id="GO:0003723">
    <property type="term" value="F:RNA binding"/>
    <property type="evidence" value="ECO:0007669"/>
    <property type="project" value="TreeGrafter"/>
</dbReference>
<evidence type="ECO:0000256" key="5">
    <source>
        <dbReference type="SAM" id="MobiDB-lite"/>
    </source>
</evidence>
<dbReference type="FunFam" id="1.20.120.1080:FF:000005">
    <property type="entry name" value="ATP-dependent helicase HrpA"/>
    <property type="match status" value="1"/>
</dbReference>
<dbReference type="EMBL" id="WBSO01000001">
    <property type="protein sequence ID" value="KAB8301884.1"/>
    <property type="molecule type" value="Genomic_DNA"/>
</dbReference>
<organism evidence="8 9">
    <name type="scientific">Bifidobacterium apri</name>
    <dbReference type="NCBI Taxonomy" id="1769423"/>
    <lineage>
        <taxon>Bacteria</taxon>
        <taxon>Bacillati</taxon>
        <taxon>Actinomycetota</taxon>
        <taxon>Actinomycetes</taxon>
        <taxon>Bifidobacteriales</taxon>
        <taxon>Bifidobacteriaceae</taxon>
        <taxon>Bifidobacterium</taxon>
    </lineage>
</organism>
<dbReference type="PROSITE" id="PS51192">
    <property type="entry name" value="HELICASE_ATP_BIND_1"/>
    <property type="match status" value="1"/>
</dbReference>
<dbReference type="SUPFAM" id="SSF52540">
    <property type="entry name" value="P-loop containing nucleoside triphosphate hydrolases"/>
    <property type="match status" value="1"/>
</dbReference>
<sequence>MKFSYPPELPISAAHDDIIDAVKHSQVVIVSGQTGSGKTTQIPKMLLEMGRGTHGHQIVHTQPRRLAARTVAERIAMEMGTKLGDEIGYQVRFTDESSPNTRLRVVTDGILLAQIQRDPQLSRYDTIVIDEAHERSLNIDFLLGYLTALLPKRHDLKLIITSATIDSEKFRDHFEHALHTNVPVIEVSGRTYPVQIVYEPLGSLPALMNHVPGFANPRNPALGGDDRGDNDDDQSDMPTAVARACAELVIRSSHDHGPRDILVFASGERDIHDFENALHHHFGPRTADMRRPDAIEIMPLFARLSAKEQHKVFEPHTHQRIVIATNVAETSLTVPGIRYVVDPGTARISRYSKTAKVQRLPIEPISQASADQRSGRCGRVADGIAIRLYSNEDYQTRPRFTEPEILRTSLGAVVLHMLSVGVAHTVEDITHFGFIDPPDVRSVSDGFNELTELKAVSHNHGEVRLTRIGRQLSHIPIDIRLGRMVIEAATHTTPNTLAAVLVVVAFLSLQDPRERPEDKREEADRIHNRYADPTSDFLTALNMWDRVFQVDGEPGNNALRRICKAEYFSFLRMRQWKDLVAQLSQMCRELKFRVGEPQPISRPGLDIRNLPINQQAAHSMCCTWDAQGIHQSMLAGLLSMMGMQVVREPKASDFAGLKGAAKARAMKRAQKTAKNDYQGARGTRFALFPASAVAKTTPPWVMSTELVETSRLWARYSAAIDPAWAEPLAGSLTRVTYAEPHWSGSRGSAVAQSKILLYGLPIVQDRPVQWGRINPTQARDFLLRQGLVEGDIQQRFPFDGFIERNREILEEAAQDADRTRQVADTVSDEDLFDFYNAVVPTDITSVADLSKWWKHEHDSQPHLLDFDPANVERLQQFGSVSMDDYPEYWHTLGTDGTPIDLRLSYKYEPGAPDDGVTVHIPIKELSRLTPEQFTWNVPGLLDELLLGMIKSLPKALRVQFVPAPDTARAIREAIDEQYPDLPGSGEMGHPNLPAQDTTDDSESGQQTTGAGTWPDIIHAFTAAAISTVGAQIHPEVYTDEQIAKLAPYLRMTFSIEQPLPHASSKHRRGHGHESGAGHGTWHSTGHSGRQTVKVLGTGKSLVGLQRQFAQLAAASARKVVQRQAKAAEAQGNIVQQANLLHKAGATTKPRADILWNGALQTLRLPSERISSRWLGTEALMLASAPYRSTADLVEDLQLAAVKRLLPHVDTLPDDQALAQAVNDVSEVFEDTVYAVAHDVIAILKRYAEVDKAVSGKADLPMLSVLQSVREHIATLVFPGFVGAAPPDALPNIERYLHADLMRLAKAKTDKNRDVRWAWQADEARGLVDKAMERAKAEPAGPRHEMLLGKATQARWMLEEFYVSLWAQELGTAKPVSIQRIRKALA</sequence>
<evidence type="ECO:0000256" key="3">
    <source>
        <dbReference type="ARBA" id="ARBA00022806"/>
    </source>
</evidence>
<dbReference type="Pfam" id="PF00271">
    <property type="entry name" value="Helicase_C"/>
    <property type="match status" value="1"/>
</dbReference>
<dbReference type="Gene3D" id="1.20.120.1080">
    <property type="match status" value="1"/>
</dbReference>
<dbReference type="GO" id="GO:0005524">
    <property type="term" value="F:ATP binding"/>
    <property type="evidence" value="ECO:0007669"/>
    <property type="project" value="UniProtKB-KW"/>
</dbReference>
<evidence type="ECO:0000259" key="6">
    <source>
        <dbReference type="PROSITE" id="PS51192"/>
    </source>
</evidence>
<dbReference type="GO" id="GO:0003724">
    <property type="term" value="F:RNA helicase activity"/>
    <property type="evidence" value="ECO:0007669"/>
    <property type="project" value="InterPro"/>
</dbReference>
<dbReference type="PANTHER" id="PTHR18934">
    <property type="entry name" value="ATP-DEPENDENT RNA HELICASE"/>
    <property type="match status" value="1"/>
</dbReference>
<keyword evidence="4" id="KW-0067">ATP-binding</keyword>
<dbReference type="InterPro" id="IPR011545">
    <property type="entry name" value="DEAD/DEAH_box_helicase_dom"/>
</dbReference>
<dbReference type="SMART" id="SM00490">
    <property type="entry name" value="HELICc"/>
    <property type="match status" value="1"/>
</dbReference>
<dbReference type="Gene3D" id="3.40.50.300">
    <property type="entry name" value="P-loop containing nucleotide triphosphate hydrolases"/>
    <property type="match status" value="2"/>
</dbReference>
<gene>
    <name evidence="8" type="ORF">DSM100238_0203</name>
</gene>
<feature type="region of interest" description="Disordered" evidence="5">
    <location>
        <begin position="978"/>
        <end position="1012"/>
    </location>
</feature>
<dbReference type="Pfam" id="PF00270">
    <property type="entry name" value="DEAD"/>
    <property type="match status" value="1"/>
</dbReference>
<dbReference type="Proteomes" id="UP000440041">
    <property type="component" value="Unassembled WGS sequence"/>
</dbReference>
<dbReference type="OrthoDB" id="9805617at2"/>
<evidence type="ECO:0000313" key="8">
    <source>
        <dbReference type="EMBL" id="KAB8301884.1"/>
    </source>
</evidence>
<dbReference type="InterPro" id="IPR007502">
    <property type="entry name" value="Helicase-assoc_dom"/>
</dbReference>
<keyword evidence="3 8" id="KW-0347">Helicase</keyword>
<feature type="compositionally biased region" description="Low complexity" evidence="5">
    <location>
        <begin position="1079"/>
        <end position="1088"/>
    </location>
</feature>
<dbReference type="Pfam" id="PF11898">
    <property type="entry name" value="DUF3418"/>
    <property type="match status" value="2"/>
</dbReference>
<dbReference type="InterPro" id="IPR010222">
    <property type="entry name" value="RNA_helicase_HrpA"/>
</dbReference>
<dbReference type="PROSITE" id="PS51194">
    <property type="entry name" value="HELICASE_CTER"/>
    <property type="match status" value="1"/>
</dbReference>
<dbReference type="InterPro" id="IPR024590">
    <property type="entry name" value="HrpA_C"/>
</dbReference>
<dbReference type="InterPro" id="IPR001650">
    <property type="entry name" value="Helicase_C-like"/>
</dbReference>
<dbReference type="Pfam" id="PF07717">
    <property type="entry name" value="OB_NTP_bind"/>
    <property type="match status" value="1"/>
</dbReference>
<dbReference type="RefSeq" id="WP_152354871.1">
    <property type="nucleotide sequence ID" value="NZ_JBHLXF010000037.1"/>
</dbReference>
<dbReference type="SMART" id="SM00847">
    <property type="entry name" value="HA2"/>
    <property type="match status" value="1"/>
</dbReference>
<keyword evidence="1" id="KW-0547">Nucleotide-binding</keyword>
<evidence type="ECO:0000313" key="9">
    <source>
        <dbReference type="Proteomes" id="UP000440041"/>
    </source>
</evidence>
<comment type="caution">
    <text evidence="8">The sequence shown here is derived from an EMBL/GenBank/DDBJ whole genome shotgun (WGS) entry which is preliminary data.</text>
</comment>
<dbReference type="InterPro" id="IPR014001">
    <property type="entry name" value="Helicase_ATP-bd"/>
</dbReference>
<proteinExistence type="predicted"/>
<feature type="domain" description="Helicase ATP-binding" evidence="6">
    <location>
        <begin position="19"/>
        <end position="183"/>
    </location>
</feature>
<reference evidence="8 9" key="1">
    <citation type="submission" date="2019-09" db="EMBL/GenBank/DDBJ databases">
        <title>Characterization of the phylogenetic diversity of two novel species belonging to the genus Bifidobacterium: Bifidobacterium cebidarum sp. nov. and Bifidobacterium leontopitheci sp. nov.</title>
        <authorList>
            <person name="Lugli G.A."/>
            <person name="Duranti S."/>
            <person name="Milani C."/>
            <person name="Turroni F."/>
            <person name="Ventura M."/>
        </authorList>
    </citation>
    <scope>NUCLEOTIDE SEQUENCE [LARGE SCALE GENOMIC DNA]</scope>
    <source>
        <strain evidence="8 9">DSM 100238</strain>
    </source>
</reference>
<dbReference type="PANTHER" id="PTHR18934:SF99">
    <property type="entry name" value="ATP-DEPENDENT RNA HELICASE DHX37-RELATED"/>
    <property type="match status" value="1"/>
</dbReference>
<evidence type="ECO:0000259" key="7">
    <source>
        <dbReference type="PROSITE" id="PS51194"/>
    </source>
</evidence>
<feature type="region of interest" description="Disordered" evidence="5">
    <location>
        <begin position="1060"/>
        <end position="1088"/>
    </location>
</feature>
<keyword evidence="9" id="KW-1185">Reference proteome</keyword>
<name>A0A6A2W0A3_9BIFI</name>
<evidence type="ECO:0000256" key="1">
    <source>
        <dbReference type="ARBA" id="ARBA00022741"/>
    </source>
</evidence>
<dbReference type="SMART" id="SM00487">
    <property type="entry name" value="DEXDc"/>
    <property type="match status" value="1"/>
</dbReference>
<keyword evidence="2" id="KW-0378">Hydrolase</keyword>
<evidence type="ECO:0000256" key="4">
    <source>
        <dbReference type="ARBA" id="ARBA00022840"/>
    </source>
</evidence>
<dbReference type="InterPro" id="IPR011709">
    <property type="entry name" value="DEAD-box_helicase_OB_fold"/>
</dbReference>